<dbReference type="InterPro" id="IPR025711">
    <property type="entry name" value="PepSY"/>
</dbReference>
<sequence>MTNRIAALLPASALALAVLTAAPLLAQSAAPLDPEHLREQFQSGGWDSVQVESDDATVEVEARRGGMELDVTYDRASGMVRDLEIENSDGRPVMIPGLTLTPAA</sequence>
<dbReference type="GeneID" id="94365386"/>
<reference evidence="3 4" key="1">
    <citation type="submission" date="2018-05" db="EMBL/GenBank/DDBJ databases">
        <title>Pararhodobacter marina sp. nov., isolated from deep-sea water of the Indian Ocean.</title>
        <authorList>
            <person name="Lai Q.Sr."/>
            <person name="Liu X."/>
            <person name="Shao Z."/>
        </authorList>
    </citation>
    <scope>NUCLEOTIDE SEQUENCE [LARGE SCALE GENOMIC DNA]</scope>
    <source>
        <strain evidence="3 4">CIC4N-9</strain>
    </source>
</reference>
<dbReference type="Proteomes" id="UP000244940">
    <property type="component" value="Unassembled WGS sequence"/>
</dbReference>
<organism evidence="3 4">
    <name type="scientific">Pararhodobacter marinus</name>
    <dbReference type="NCBI Taxonomy" id="2184063"/>
    <lineage>
        <taxon>Bacteria</taxon>
        <taxon>Pseudomonadati</taxon>
        <taxon>Pseudomonadota</taxon>
        <taxon>Alphaproteobacteria</taxon>
        <taxon>Rhodobacterales</taxon>
        <taxon>Paracoccaceae</taxon>
        <taxon>Pararhodobacter</taxon>
    </lineage>
</organism>
<keyword evidence="1" id="KW-0732">Signal</keyword>
<keyword evidence="4" id="KW-1185">Reference proteome</keyword>
<evidence type="ECO:0000313" key="4">
    <source>
        <dbReference type="Proteomes" id="UP000244940"/>
    </source>
</evidence>
<gene>
    <name evidence="3" type="ORF">C4N9_10835</name>
</gene>
<accession>A0A2U2C9C7</accession>
<evidence type="ECO:0000256" key="1">
    <source>
        <dbReference type="SAM" id="SignalP"/>
    </source>
</evidence>
<feature type="chain" id="PRO_5015464402" description="PepSY domain-containing protein" evidence="1">
    <location>
        <begin position="27"/>
        <end position="104"/>
    </location>
</feature>
<evidence type="ECO:0000259" key="2">
    <source>
        <dbReference type="Pfam" id="PF13670"/>
    </source>
</evidence>
<dbReference type="Pfam" id="PF13670">
    <property type="entry name" value="PepSY_2"/>
    <property type="match status" value="1"/>
</dbReference>
<protein>
    <recommendedName>
        <fullName evidence="2">PepSY domain-containing protein</fullName>
    </recommendedName>
</protein>
<feature type="signal peptide" evidence="1">
    <location>
        <begin position="1"/>
        <end position="26"/>
    </location>
</feature>
<dbReference type="RefSeq" id="WP_146195152.1">
    <property type="nucleotide sequence ID" value="NZ_CAXPUO010000040.1"/>
</dbReference>
<name>A0A2U2C9C7_9RHOB</name>
<evidence type="ECO:0000313" key="3">
    <source>
        <dbReference type="EMBL" id="PWE28485.1"/>
    </source>
</evidence>
<feature type="domain" description="PepSY" evidence="2">
    <location>
        <begin position="12"/>
        <end position="80"/>
    </location>
</feature>
<proteinExistence type="predicted"/>
<dbReference type="OrthoDB" id="9955971at2"/>
<dbReference type="AlphaFoldDB" id="A0A2U2C9C7"/>
<comment type="caution">
    <text evidence="3">The sequence shown here is derived from an EMBL/GenBank/DDBJ whole genome shotgun (WGS) entry which is preliminary data.</text>
</comment>
<dbReference type="EMBL" id="QEYD01000006">
    <property type="protein sequence ID" value="PWE28485.1"/>
    <property type="molecule type" value="Genomic_DNA"/>
</dbReference>